<name>A0ACC5R3U2_9HYPH</name>
<evidence type="ECO:0000313" key="2">
    <source>
        <dbReference type="Proteomes" id="UP000616151"/>
    </source>
</evidence>
<organism evidence="1 2">
    <name type="scientific">Taklimakanibacter albus</name>
    <dbReference type="NCBI Taxonomy" id="2800327"/>
    <lineage>
        <taxon>Bacteria</taxon>
        <taxon>Pseudomonadati</taxon>
        <taxon>Pseudomonadota</taxon>
        <taxon>Alphaproteobacteria</taxon>
        <taxon>Hyphomicrobiales</taxon>
        <taxon>Aestuariivirgaceae</taxon>
        <taxon>Taklimakanibacter</taxon>
    </lineage>
</organism>
<proteinExistence type="predicted"/>
<protein>
    <submittedName>
        <fullName evidence="1">DUF1127 domain-containing protein</fullName>
    </submittedName>
</protein>
<sequence>MKDLTLILQESLSSRILRFLARRHRARRDARHLAGLEDYLLRDIGLSRDEIERPSSPVIPGNRY</sequence>
<reference evidence="1" key="1">
    <citation type="submission" date="2021-01" db="EMBL/GenBank/DDBJ databases">
        <authorList>
            <person name="Sun Q."/>
        </authorList>
    </citation>
    <scope>NUCLEOTIDE SEQUENCE</scope>
    <source>
        <strain evidence="1">YIM B02566</strain>
    </source>
</reference>
<evidence type="ECO:0000313" key="1">
    <source>
        <dbReference type="EMBL" id="MBK1867273.1"/>
    </source>
</evidence>
<keyword evidence="2" id="KW-1185">Reference proteome</keyword>
<dbReference type="EMBL" id="JAENHL010000007">
    <property type="protein sequence ID" value="MBK1867273.1"/>
    <property type="molecule type" value="Genomic_DNA"/>
</dbReference>
<dbReference type="Proteomes" id="UP000616151">
    <property type="component" value="Unassembled WGS sequence"/>
</dbReference>
<gene>
    <name evidence="1" type="ORF">JHL16_13035</name>
</gene>
<accession>A0ACC5R3U2</accession>
<comment type="caution">
    <text evidence="1">The sequence shown here is derived from an EMBL/GenBank/DDBJ whole genome shotgun (WGS) entry which is preliminary data.</text>
</comment>